<dbReference type="EMBL" id="NBIV01000024">
    <property type="protein sequence ID" value="PXF47428.1"/>
    <property type="molecule type" value="Genomic_DNA"/>
</dbReference>
<keyword evidence="2 4" id="KW-0808">Transferase</keyword>
<dbReference type="Pfam" id="PF00856">
    <property type="entry name" value="SET"/>
    <property type="match status" value="1"/>
</dbReference>
<feature type="domain" description="SET" evidence="6">
    <location>
        <begin position="132"/>
        <end position="333"/>
    </location>
</feature>
<dbReference type="GO" id="GO:0005737">
    <property type="term" value="C:cytoplasm"/>
    <property type="evidence" value="ECO:0007669"/>
    <property type="project" value="UniProtKB-SubCell"/>
</dbReference>
<dbReference type="SUPFAM" id="SSF82199">
    <property type="entry name" value="SET domain"/>
    <property type="match status" value="1"/>
</dbReference>
<proteinExistence type="inferred from homology"/>
<comment type="catalytic activity">
    <reaction evidence="4">
        <text>L-histidyl-[protein] + S-adenosyl-L-methionine = N(tele)-methyl-L-histidyl-[protein] + S-adenosyl-L-homocysteine + H(+)</text>
        <dbReference type="Rhea" id="RHEA:19369"/>
        <dbReference type="Rhea" id="RHEA-COMP:9745"/>
        <dbReference type="Rhea" id="RHEA-COMP:11600"/>
        <dbReference type="ChEBI" id="CHEBI:15378"/>
        <dbReference type="ChEBI" id="CHEBI:16367"/>
        <dbReference type="ChEBI" id="CHEBI:29979"/>
        <dbReference type="ChEBI" id="CHEBI:57856"/>
        <dbReference type="ChEBI" id="CHEBI:59789"/>
        <dbReference type="EC" id="2.1.1.85"/>
    </reaction>
</comment>
<dbReference type="AlphaFoldDB" id="A0A2V3IZ56"/>
<organism evidence="7 8">
    <name type="scientific">Gracilariopsis chorda</name>
    <dbReference type="NCBI Taxonomy" id="448386"/>
    <lineage>
        <taxon>Eukaryota</taxon>
        <taxon>Rhodophyta</taxon>
        <taxon>Florideophyceae</taxon>
        <taxon>Rhodymeniophycidae</taxon>
        <taxon>Gracilariales</taxon>
        <taxon>Gracilariaceae</taxon>
        <taxon>Gracilariopsis</taxon>
    </lineage>
</organism>
<dbReference type="GO" id="GO:0003779">
    <property type="term" value="F:actin binding"/>
    <property type="evidence" value="ECO:0007669"/>
    <property type="project" value="UniProtKB-KW"/>
</dbReference>
<dbReference type="EC" id="2.1.1.85" evidence="4"/>
<gene>
    <name evidence="7" type="ORF">BWQ96_02759</name>
</gene>
<accession>A0A2V3IZ56</accession>
<evidence type="ECO:0000313" key="7">
    <source>
        <dbReference type="EMBL" id="PXF47428.1"/>
    </source>
</evidence>
<dbReference type="InterPro" id="IPR001214">
    <property type="entry name" value="SET_dom"/>
</dbReference>
<evidence type="ECO:0000313" key="8">
    <source>
        <dbReference type="Proteomes" id="UP000247409"/>
    </source>
</evidence>
<sequence>MEACSVPGPAYTIMPNQKVRSRTAGRRKSARISKPFKPSSAILNVVSSLQALVEHHEAWDVDHEDQLLHKLEQLLSKLRALQESDEECVIPTRTTESFNTFSRWLSSNGLNLDDMPYRIDFIPGSEVKDATLFATRDIENDEVIMSVPSTVLFSADKSPIKVLEDIMPALRTMPSLALALHLLSEASKPGSHFRPYIDTLPSIFTTPFANFSPQHLLSLRPSHASAAAIKSLRAQVRNYTYIYQAVLSLRPQILSPRVLTFSNFVWALSVVMTRQNALPISEPPTMALVPLWDLCNHEPGHYTTQVLVHESITVECRAMRSFKAGDPVTIFYGPRPNEKLLLFSGFVHPDNAYDTIPVSLPISRSDPLSPLKARALSKMGVDVQLATVSTPTSEEGVGKSWLCNVVVGRGVIGEALAVARVLAMDKGALTDWLKRGAYLPERAAVDSSAEEDAKAQVAEAVRSKLRLYNSLQEDGNESPNALHNRTAEVRELLLSEKRLLELDLEVLQREEDDEQSNVLCVEDVDQCHCCDAYRPA</sequence>
<keyword evidence="8" id="KW-1185">Reference proteome</keyword>
<dbReference type="Gene3D" id="3.90.1410.10">
    <property type="entry name" value="set domain protein methyltransferase, domain 1"/>
    <property type="match status" value="1"/>
</dbReference>
<evidence type="ECO:0000259" key="6">
    <source>
        <dbReference type="Pfam" id="PF00856"/>
    </source>
</evidence>
<dbReference type="GO" id="GO:0018064">
    <property type="term" value="F:protein-L-histidine N-tele-methyltransferase activity"/>
    <property type="evidence" value="ECO:0007669"/>
    <property type="project" value="UniProtKB-EC"/>
</dbReference>
<protein>
    <recommendedName>
        <fullName evidence="4">protein-histidine N-methyltransferase</fullName>
        <ecNumber evidence="4">2.1.1.85</ecNumber>
    </recommendedName>
</protein>
<dbReference type="PROSITE" id="PS51565">
    <property type="entry name" value="SAM_MT85_SETD3"/>
    <property type="match status" value="1"/>
</dbReference>
<evidence type="ECO:0000256" key="3">
    <source>
        <dbReference type="ARBA" id="ARBA00022691"/>
    </source>
</evidence>
<dbReference type="GO" id="GO:0032259">
    <property type="term" value="P:methylation"/>
    <property type="evidence" value="ECO:0007669"/>
    <property type="project" value="UniProtKB-KW"/>
</dbReference>
<dbReference type="Gene3D" id="3.90.1420.10">
    <property type="entry name" value="Rubisco LSMT, substrate-binding domain"/>
    <property type="match status" value="1"/>
</dbReference>
<dbReference type="STRING" id="448386.A0A2V3IZ56"/>
<dbReference type="InterPro" id="IPR044428">
    <property type="entry name" value="SETD3_SET"/>
</dbReference>
<dbReference type="InterPro" id="IPR025785">
    <property type="entry name" value="SETD3"/>
</dbReference>
<evidence type="ECO:0000256" key="5">
    <source>
        <dbReference type="SAM" id="Coils"/>
    </source>
</evidence>
<comment type="caution">
    <text evidence="7">The sequence shown here is derived from an EMBL/GenBank/DDBJ whole genome shotgun (WGS) entry which is preliminary data.</text>
</comment>
<dbReference type="InterPro" id="IPR046341">
    <property type="entry name" value="SET_dom_sf"/>
</dbReference>
<name>A0A2V3IZ56_9FLOR</name>
<dbReference type="Proteomes" id="UP000247409">
    <property type="component" value="Unassembled WGS sequence"/>
</dbReference>
<dbReference type="PANTHER" id="PTHR13271">
    <property type="entry name" value="UNCHARACTERIZED PUTATIVE METHYLTRANSFERASE"/>
    <property type="match status" value="1"/>
</dbReference>
<evidence type="ECO:0000256" key="4">
    <source>
        <dbReference type="PROSITE-ProRule" id="PRU00898"/>
    </source>
</evidence>
<dbReference type="InterPro" id="IPR050600">
    <property type="entry name" value="SETD3_SETD6_MTase"/>
</dbReference>
<keyword evidence="5" id="KW-0175">Coiled coil</keyword>
<keyword evidence="3 4" id="KW-0949">S-adenosyl-L-methionine</keyword>
<evidence type="ECO:0000256" key="2">
    <source>
        <dbReference type="ARBA" id="ARBA00022679"/>
    </source>
</evidence>
<comment type="similarity">
    <text evidence="4">Belongs to the class V-like SAM-binding methyltransferase superfamily. SETD3 actin-histidine methyltransferase family.</text>
</comment>
<reference evidence="7 8" key="1">
    <citation type="journal article" date="2018" name="Mol. Biol. Evol.">
        <title>Analysis of the draft genome of the red seaweed Gracilariopsis chorda provides insights into genome size evolution in Rhodophyta.</title>
        <authorList>
            <person name="Lee J."/>
            <person name="Yang E.C."/>
            <person name="Graf L."/>
            <person name="Yang J.H."/>
            <person name="Qiu H."/>
            <person name="Zel Zion U."/>
            <person name="Chan C.X."/>
            <person name="Stephens T.G."/>
            <person name="Weber A.P.M."/>
            <person name="Boo G.H."/>
            <person name="Boo S.M."/>
            <person name="Kim K.M."/>
            <person name="Shin Y."/>
            <person name="Jung M."/>
            <person name="Lee S.J."/>
            <person name="Yim H.S."/>
            <person name="Lee J.H."/>
            <person name="Bhattacharya D."/>
            <person name="Yoon H.S."/>
        </authorList>
    </citation>
    <scope>NUCLEOTIDE SEQUENCE [LARGE SCALE GENOMIC DNA]</scope>
    <source>
        <strain evidence="7 8">SKKU-2015</strain>
        <tissue evidence="7">Whole body</tissue>
    </source>
</reference>
<dbReference type="OrthoDB" id="441812at2759"/>
<keyword evidence="1 4" id="KW-0489">Methyltransferase</keyword>
<feature type="coiled-coil region" evidence="5">
    <location>
        <begin position="490"/>
        <end position="517"/>
    </location>
</feature>
<dbReference type="PANTHER" id="PTHR13271:SF47">
    <property type="entry name" value="ACTIN-HISTIDINE N-METHYLTRANSFERASE"/>
    <property type="match status" value="1"/>
</dbReference>
<dbReference type="InterPro" id="IPR036464">
    <property type="entry name" value="Rubisco_LSMT_subst-bd_sf"/>
</dbReference>
<evidence type="ECO:0000256" key="1">
    <source>
        <dbReference type="ARBA" id="ARBA00022603"/>
    </source>
</evidence>
<dbReference type="GO" id="GO:0016279">
    <property type="term" value="F:protein-lysine N-methyltransferase activity"/>
    <property type="evidence" value="ECO:0007669"/>
    <property type="project" value="TreeGrafter"/>
</dbReference>
<dbReference type="CDD" id="cd19176">
    <property type="entry name" value="SET_SETD3"/>
    <property type="match status" value="1"/>
</dbReference>